<dbReference type="GO" id="GO:0090313">
    <property type="term" value="P:regulation of protein targeting to membrane"/>
    <property type="evidence" value="ECO:0007669"/>
    <property type="project" value="TreeGrafter"/>
</dbReference>
<feature type="compositionally biased region" description="Acidic residues" evidence="1">
    <location>
        <begin position="114"/>
        <end position="127"/>
    </location>
</feature>
<feature type="compositionally biased region" description="Basic and acidic residues" evidence="1">
    <location>
        <begin position="202"/>
        <end position="212"/>
    </location>
</feature>
<accession>A0A9D1PVD9</accession>
<dbReference type="InterPro" id="IPR007844">
    <property type="entry name" value="AsmA"/>
</dbReference>
<feature type="region of interest" description="Disordered" evidence="1">
    <location>
        <begin position="693"/>
        <end position="753"/>
    </location>
</feature>
<reference evidence="4" key="1">
    <citation type="journal article" date="2021" name="PeerJ">
        <title>Extensive microbial diversity within the chicken gut microbiome revealed by metagenomics and culture.</title>
        <authorList>
            <person name="Gilroy R."/>
            <person name="Ravi A."/>
            <person name="Getino M."/>
            <person name="Pursley I."/>
            <person name="Horton D.L."/>
            <person name="Alikhan N.F."/>
            <person name="Baker D."/>
            <person name="Gharbi K."/>
            <person name="Hall N."/>
            <person name="Watson M."/>
            <person name="Adriaenssens E.M."/>
            <person name="Foster-Nyarko E."/>
            <person name="Jarju S."/>
            <person name="Secka A."/>
            <person name="Antonio M."/>
            <person name="Oren A."/>
            <person name="Chaudhuri R.R."/>
            <person name="La Ragione R."/>
            <person name="Hildebrand F."/>
            <person name="Pallen M.J."/>
        </authorList>
    </citation>
    <scope>NUCLEOTIDE SEQUENCE</scope>
    <source>
        <strain evidence="4">ChiHecec2B26-446</strain>
    </source>
</reference>
<gene>
    <name evidence="4" type="ORF">H9894_03810</name>
</gene>
<protein>
    <recommendedName>
        <fullName evidence="3">AsmA domain-containing protein</fullName>
    </recommendedName>
</protein>
<dbReference type="PANTHER" id="PTHR30441:SF4">
    <property type="entry name" value="PROTEIN ASMA"/>
    <property type="match status" value="1"/>
</dbReference>
<comment type="caution">
    <text evidence="4">The sequence shown here is derived from an EMBL/GenBank/DDBJ whole genome shotgun (WGS) entry which is preliminary data.</text>
</comment>
<reference evidence="4" key="2">
    <citation type="submission" date="2021-04" db="EMBL/GenBank/DDBJ databases">
        <authorList>
            <person name="Gilroy R."/>
        </authorList>
    </citation>
    <scope>NUCLEOTIDE SEQUENCE</scope>
    <source>
        <strain evidence="4">ChiHecec2B26-446</strain>
    </source>
</reference>
<dbReference type="GO" id="GO:0005886">
    <property type="term" value="C:plasma membrane"/>
    <property type="evidence" value="ECO:0007669"/>
    <property type="project" value="TreeGrafter"/>
</dbReference>
<proteinExistence type="predicted"/>
<keyword evidence="2" id="KW-1133">Transmembrane helix</keyword>
<feature type="compositionally biased region" description="Low complexity" evidence="1">
    <location>
        <begin position="723"/>
        <end position="737"/>
    </location>
</feature>
<dbReference type="Pfam" id="PF05170">
    <property type="entry name" value="AsmA"/>
    <property type="match status" value="1"/>
</dbReference>
<feature type="compositionally biased region" description="Polar residues" evidence="1">
    <location>
        <begin position="699"/>
        <end position="711"/>
    </location>
</feature>
<dbReference type="EMBL" id="DXHV01000041">
    <property type="protein sequence ID" value="HIW00295.1"/>
    <property type="molecule type" value="Genomic_DNA"/>
</dbReference>
<dbReference type="InterPro" id="IPR052894">
    <property type="entry name" value="AsmA-related"/>
</dbReference>
<sequence length="1379" mass="147493">MRLDSLTQPSSSADHEPDRRADREVSDLLSAPLSLHPGDGEQAGAGAGEGTGSPRTASGRHLWPWERDAGQSRDNQLLNESDEDGPEKDGKAADQQKERGLEQAPAERAQQNDGLDDGLNDGLDDGLDVQQTGAQKQAHPAAGRLTPGTGPVSDPHPDQDDTPDQDIPDTALPFAGPDTLLDNMFASSPEPEADKGAAASAGRDRSRQEAQKKTQGKQETPRKAPWPARMFSARRLVTACKLLCIVFCGLLVLLLSGLLLIQLNMDRITSLALQQVADATGCEMTIASAELRLLPLPALSLERVQVHPGETPLVAGSPFRDVHFTAESIAFAPNFISLLQGRVEPEQIEIVRPVFRGRLTSALSDLAGLFDKPGQEAGKPLNLERILPVHCALRLEEAFLALTDKEGALVRLDALSLDLTLTNVPLARALNGLKGSCTLRRASVQTRDFAGQVADLSLEGKTSLTDPLHDCDVRLRLRSAVTPLQFALATDLHLEGQGEGWPALAGSLAGSFALEEAVIPYEITGRLNPGQDVRKYARLLPADWHKYQAHGLELKTLSLGEDVLSLDGALLLQPGNPAVAGRLNIERVSLTRWLTFARDLCPGLQLALDDITNGFIDFYLDTRKLEAPRIQATAADATFRGRGGVASWQDIVIFLDMKSDFVDLGRAIPEAVGQKKPAPVFGHKPLTDLDMADLFPQTAPDSSRNKAQPATDQAGDKGKQGKAAPGTPASGTAARASGDAKGRGTASRGAEASSPGIDYDIRLGAAKIHYGYVDLQEGGVIIHPGTTSQGRRCARLDIKSGLFDGSCTGFGNFGSVDGVSLYEFNIQTRKVNLARLHKAMDFIPITRGTGSCQVQVTSRGSEIERFLANLRGTVRVTAANAFIAKDPEFFSPLQADVTLNIATAAYQNGALGLSGHWDVQAQGSKGWAADVSMPRGMIWFGGSGPKSGLYFDDLPIHLEGRRLEHLFEDLKTREVPLSARGRISCNAAKLMVRLHEGAFSFPGLALNGAVTVQTGTDSPFLIRCEAAKARVHVPELVRALTGRVQKVPAALEQMTFTDTRLEATNKSVRLQAFSTSIDRTRVSGSLGMSLGRSQPELDFVLRCGAVDLDAHLGTDKKDGKKAAGPAPARTWDLSAMKEFSAQGIVRADSLRVKKVTIGNLVLPLNLNNGTLSVPSLQGQLYGGRLTGQGSVHFDRGLSFTSSFRVTQCDIGALLRERTKKGLFTGKSDFTALLSSSMTGPDQLTRNLNGRISLQGGSGSYQPVDEQMRPKGSPTLIDRTQCTGVITSGVLRTSDFALVGPGLRLTGEGWFDLARETMDVRFVADLNNLPNIPIRLHGTFDKPETDISGGMVILNALGGLARGIFNLVGGVVGGIVGLFS</sequence>
<evidence type="ECO:0000313" key="5">
    <source>
        <dbReference type="Proteomes" id="UP000886752"/>
    </source>
</evidence>
<name>A0A9D1PVD9_9BACT</name>
<evidence type="ECO:0000259" key="3">
    <source>
        <dbReference type="Pfam" id="PF05170"/>
    </source>
</evidence>
<dbReference type="PANTHER" id="PTHR30441">
    <property type="entry name" value="DUF748 DOMAIN-CONTAINING PROTEIN"/>
    <property type="match status" value="1"/>
</dbReference>
<feature type="region of interest" description="Disordered" evidence="1">
    <location>
        <begin position="1"/>
        <end position="226"/>
    </location>
</feature>
<feature type="compositionally biased region" description="Basic and acidic residues" evidence="1">
    <location>
        <begin position="87"/>
        <end position="101"/>
    </location>
</feature>
<dbReference type="Proteomes" id="UP000886752">
    <property type="component" value="Unassembled WGS sequence"/>
</dbReference>
<organism evidence="4 5">
    <name type="scientific">Candidatus Desulfovibrio intestinipullorum</name>
    <dbReference type="NCBI Taxonomy" id="2838536"/>
    <lineage>
        <taxon>Bacteria</taxon>
        <taxon>Pseudomonadati</taxon>
        <taxon>Thermodesulfobacteriota</taxon>
        <taxon>Desulfovibrionia</taxon>
        <taxon>Desulfovibrionales</taxon>
        <taxon>Desulfovibrionaceae</taxon>
        <taxon>Desulfovibrio</taxon>
    </lineage>
</organism>
<feature type="compositionally biased region" description="Basic and acidic residues" evidence="1">
    <location>
        <begin position="13"/>
        <end position="26"/>
    </location>
</feature>
<feature type="compositionally biased region" description="Polar residues" evidence="1">
    <location>
        <begin position="1"/>
        <end position="12"/>
    </location>
</feature>
<evidence type="ECO:0000256" key="1">
    <source>
        <dbReference type="SAM" id="MobiDB-lite"/>
    </source>
</evidence>
<evidence type="ECO:0000313" key="4">
    <source>
        <dbReference type="EMBL" id="HIW00295.1"/>
    </source>
</evidence>
<evidence type="ECO:0000256" key="2">
    <source>
        <dbReference type="SAM" id="Phobius"/>
    </source>
</evidence>
<feature type="transmembrane region" description="Helical" evidence="2">
    <location>
        <begin position="239"/>
        <end position="261"/>
    </location>
</feature>
<feature type="domain" description="AsmA" evidence="3">
    <location>
        <begin position="1142"/>
        <end position="1254"/>
    </location>
</feature>
<feature type="compositionally biased region" description="Gly residues" evidence="1">
    <location>
        <begin position="41"/>
        <end position="51"/>
    </location>
</feature>
<keyword evidence="2" id="KW-0472">Membrane</keyword>
<keyword evidence="2" id="KW-0812">Transmembrane</keyword>